<sequence length="304" mass="34124">MGQLYSRVNATFSHYGDASYVNKSYWTPSMESSICGVPCTIFLAIICIIFTKNRGLRQKYQNTISFMTYGCFILGSPIAWYNFMIYTGMNVTGGNFRFTAFSCTFWKILGLTTWYCSFLVPAFLVDLANFFIGTPIYNNTCNVLLYSTVSPVPQLYNAYVLTICTGGVICNFLTYHHIQELHKSKVMRTEDRQLLYSITVQAFAPFFAALFFCSNNLGSITGWYSFPDWVSRPMNKYALIASTLVVPLISILVVARVRKAIIGSLVSSCGLRKLAPAVTMTSEASSNDDNRPKLFTKSPFTPVQ</sequence>
<keyword evidence="5" id="KW-1185">Reference proteome</keyword>
<feature type="transmembrane region" description="Helical" evidence="2">
    <location>
        <begin position="237"/>
        <end position="255"/>
    </location>
</feature>
<dbReference type="EMBL" id="CATQJA010001066">
    <property type="protein sequence ID" value="CAJ0565554.1"/>
    <property type="molecule type" value="Genomic_DNA"/>
</dbReference>
<evidence type="ECO:0000313" key="5">
    <source>
        <dbReference type="Proteomes" id="UP001177023"/>
    </source>
</evidence>
<dbReference type="PANTHER" id="PTHR38614:SF1">
    <property type="entry name" value="G_PROTEIN_RECEP_F1_2 DOMAIN-CONTAINING PROTEIN"/>
    <property type="match status" value="1"/>
</dbReference>
<evidence type="ECO:0000313" key="4">
    <source>
        <dbReference type="EMBL" id="CAJ0575930.1"/>
    </source>
</evidence>
<keyword evidence="2" id="KW-1133">Transmembrane helix</keyword>
<protein>
    <submittedName>
        <fullName evidence="3">Uncharacterized protein</fullName>
    </submittedName>
</protein>
<keyword evidence="2" id="KW-0472">Membrane</keyword>
<dbReference type="Pfam" id="PF06681">
    <property type="entry name" value="DUF1182"/>
    <property type="match status" value="1"/>
</dbReference>
<accession>A0AA36FSM2</accession>
<dbReference type="PANTHER" id="PTHR38614">
    <property type="entry name" value="PROTEIN CBG09954"/>
    <property type="match status" value="1"/>
</dbReference>
<feature type="transmembrane region" description="Helical" evidence="2">
    <location>
        <begin position="63"/>
        <end position="83"/>
    </location>
</feature>
<feature type="non-terminal residue" evidence="3">
    <location>
        <position position="1"/>
    </location>
</feature>
<evidence type="ECO:0000256" key="2">
    <source>
        <dbReference type="SAM" id="Phobius"/>
    </source>
</evidence>
<keyword evidence="2" id="KW-0812">Transmembrane</keyword>
<evidence type="ECO:0000256" key="1">
    <source>
        <dbReference type="SAM" id="MobiDB-lite"/>
    </source>
</evidence>
<gene>
    <name evidence="4" type="ORF">MSPICULIGERA_LOCUS14231</name>
    <name evidence="3" type="ORF">MSPICULIGERA_LOCUS4189</name>
</gene>
<feature type="region of interest" description="Disordered" evidence="1">
    <location>
        <begin position="282"/>
        <end position="304"/>
    </location>
</feature>
<dbReference type="EMBL" id="CATQJA010002641">
    <property type="protein sequence ID" value="CAJ0575930.1"/>
    <property type="molecule type" value="Genomic_DNA"/>
</dbReference>
<evidence type="ECO:0000313" key="3">
    <source>
        <dbReference type="EMBL" id="CAJ0565554.1"/>
    </source>
</evidence>
<dbReference type="InterPro" id="IPR010601">
    <property type="entry name" value="DUF1182"/>
</dbReference>
<feature type="transmembrane region" description="Helical" evidence="2">
    <location>
        <begin position="30"/>
        <end position="51"/>
    </location>
</feature>
<dbReference type="AlphaFoldDB" id="A0AA36FSM2"/>
<feature type="transmembrane region" description="Helical" evidence="2">
    <location>
        <begin position="194"/>
        <end position="217"/>
    </location>
</feature>
<name>A0AA36FSM2_9BILA</name>
<comment type="caution">
    <text evidence="3">The sequence shown here is derived from an EMBL/GenBank/DDBJ whole genome shotgun (WGS) entry which is preliminary data.</text>
</comment>
<organism evidence="3 5">
    <name type="scientific">Mesorhabditis spiculigera</name>
    <dbReference type="NCBI Taxonomy" id="96644"/>
    <lineage>
        <taxon>Eukaryota</taxon>
        <taxon>Metazoa</taxon>
        <taxon>Ecdysozoa</taxon>
        <taxon>Nematoda</taxon>
        <taxon>Chromadorea</taxon>
        <taxon>Rhabditida</taxon>
        <taxon>Rhabditina</taxon>
        <taxon>Rhabditomorpha</taxon>
        <taxon>Rhabditoidea</taxon>
        <taxon>Rhabditidae</taxon>
        <taxon>Mesorhabditinae</taxon>
        <taxon>Mesorhabditis</taxon>
    </lineage>
</organism>
<proteinExistence type="predicted"/>
<dbReference type="Proteomes" id="UP001177023">
    <property type="component" value="Unassembled WGS sequence"/>
</dbReference>
<feature type="transmembrane region" description="Helical" evidence="2">
    <location>
        <begin position="155"/>
        <end position="173"/>
    </location>
</feature>
<reference evidence="3" key="1">
    <citation type="submission" date="2023-06" db="EMBL/GenBank/DDBJ databases">
        <authorList>
            <person name="Delattre M."/>
        </authorList>
    </citation>
    <scope>NUCLEOTIDE SEQUENCE</scope>
    <source>
        <strain evidence="3">AF72</strain>
    </source>
</reference>